<dbReference type="PANTHER" id="PTHR31544:SF2">
    <property type="entry name" value="AIG2-LIKE PROTEIN D"/>
    <property type="match status" value="1"/>
</dbReference>
<gene>
    <name evidence="5" type="ORF">QBC40DRAFT_51140</name>
</gene>
<protein>
    <recommendedName>
        <fullName evidence="3">Putative gamma-glutamylcyclotransferase</fullName>
    </recommendedName>
</protein>
<dbReference type="Gene3D" id="3.10.490.10">
    <property type="entry name" value="Gamma-glutamyl cyclotransferase-like"/>
    <property type="match status" value="1"/>
</dbReference>
<evidence type="ECO:0000256" key="2">
    <source>
        <dbReference type="ARBA" id="ARBA00022679"/>
    </source>
</evidence>
<dbReference type="Proteomes" id="UP001303160">
    <property type="component" value="Unassembled WGS sequence"/>
</dbReference>
<dbReference type="PANTHER" id="PTHR31544">
    <property type="entry name" value="AIG2-LIKE PROTEIN D"/>
    <property type="match status" value="1"/>
</dbReference>
<sequence>MTTEPRPLFVYVTLCAPEFLATILGEPSDKIPRMLQAATVKGYERRSKYFGSGFALQPAAIESEDPEATIEGYLLTLETRSQRRKLDNFEAEGEAHKSVSVQVHISATGQTVTADMYLWNGPMGEISPEPWDLDAFIRDGLEDFLAVFEGMEFDGVEEQ</sequence>
<dbReference type="InterPro" id="IPR036568">
    <property type="entry name" value="GGCT-like_sf"/>
</dbReference>
<dbReference type="InterPro" id="IPR045038">
    <property type="entry name" value="AIG2-like"/>
</dbReference>
<dbReference type="SUPFAM" id="SSF110857">
    <property type="entry name" value="Gamma-glutamyl cyclotransferase-like"/>
    <property type="match status" value="1"/>
</dbReference>
<evidence type="ECO:0000313" key="5">
    <source>
        <dbReference type="EMBL" id="KAK4205355.1"/>
    </source>
</evidence>
<feature type="domain" description="Gamma-glutamylcyclotransferase AIG2-like" evidence="4">
    <location>
        <begin position="8"/>
        <end position="121"/>
    </location>
</feature>
<evidence type="ECO:0000313" key="6">
    <source>
        <dbReference type="Proteomes" id="UP001303160"/>
    </source>
</evidence>
<evidence type="ECO:0000256" key="3">
    <source>
        <dbReference type="ARBA" id="ARBA00030602"/>
    </source>
</evidence>
<dbReference type="AlphaFoldDB" id="A0AAN6XTR7"/>
<proteinExistence type="inferred from homology"/>
<evidence type="ECO:0000256" key="1">
    <source>
        <dbReference type="ARBA" id="ARBA00008861"/>
    </source>
</evidence>
<comment type="similarity">
    <text evidence="1">Belongs to the gamma-glutamylcyclotransferase family.</text>
</comment>
<accession>A0AAN6XTR7</accession>
<name>A0AAN6XTR7_9PEZI</name>
<comment type="caution">
    <text evidence="5">The sequence shown here is derived from an EMBL/GenBank/DDBJ whole genome shotgun (WGS) entry which is preliminary data.</text>
</comment>
<reference evidence="5" key="2">
    <citation type="submission" date="2023-05" db="EMBL/GenBank/DDBJ databases">
        <authorList>
            <consortium name="Lawrence Berkeley National Laboratory"/>
            <person name="Steindorff A."/>
            <person name="Hensen N."/>
            <person name="Bonometti L."/>
            <person name="Westerberg I."/>
            <person name="Brannstrom I.O."/>
            <person name="Guillou S."/>
            <person name="Cros-Aarteil S."/>
            <person name="Calhoun S."/>
            <person name="Haridas S."/>
            <person name="Kuo A."/>
            <person name="Mondo S."/>
            <person name="Pangilinan J."/>
            <person name="Riley R."/>
            <person name="Labutti K."/>
            <person name="Andreopoulos B."/>
            <person name="Lipzen A."/>
            <person name="Chen C."/>
            <person name="Yanf M."/>
            <person name="Daum C."/>
            <person name="Ng V."/>
            <person name="Clum A."/>
            <person name="Ohm R."/>
            <person name="Martin F."/>
            <person name="Silar P."/>
            <person name="Natvig D."/>
            <person name="Lalanne C."/>
            <person name="Gautier V."/>
            <person name="Ament-Velasquez S.L."/>
            <person name="Kruys A."/>
            <person name="Hutchinson M.I."/>
            <person name="Powell A.J."/>
            <person name="Barry K."/>
            <person name="Miller A.N."/>
            <person name="Grigoriev I.V."/>
            <person name="Debuchy R."/>
            <person name="Gladieux P."/>
            <person name="Thoren M.H."/>
            <person name="Johannesson H."/>
        </authorList>
    </citation>
    <scope>NUCLEOTIDE SEQUENCE</scope>
    <source>
        <strain evidence="5">CBS 315.58</strain>
    </source>
</reference>
<dbReference type="GO" id="GO:0016740">
    <property type="term" value="F:transferase activity"/>
    <property type="evidence" value="ECO:0007669"/>
    <property type="project" value="UniProtKB-KW"/>
</dbReference>
<dbReference type="InterPro" id="IPR013024">
    <property type="entry name" value="GGCT-like"/>
</dbReference>
<dbReference type="InterPro" id="IPR009288">
    <property type="entry name" value="AIG2-like_dom"/>
</dbReference>
<evidence type="ECO:0000259" key="4">
    <source>
        <dbReference type="Pfam" id="PF06094"/>
    </source>
</evidence>
<keyword evidence="2" id="KW-0808">Transferase</keyword>
<organism evidence="5 6">
    <name type="scientific">Triangularia verruculosa</name>
    <dbReference type="NCBI Taxonomy" id="2587418"/>
    <lineage>
        <taxon>Eukaryota</taxon>
        <taxon>Fungi</taxon>
        <taxon>Dikarya</taxon>
        <taxon>Ascomycota</taxon>
        <taxon>Pezizomycotina</taxon>
        <taxon>Sordariomycetes</taxon>
        <taxon>Sordariomycetidae</taxon>
        <taxon>Sordariales</taxon>
        <taxon>Podosporaceae</taxon>
        <taxon>Triangularia</taxon>
    </lineage>
</organism>
<dbReference type="Pfam" id="PF06094">
    <property type="entry name" value="GGACT"/>
    <property type="match status" value="1"/>
</dbReference>
<reference evidence="5" key="1">
    <citation type="journal article" date="2023" name="Mol. Phylogenet. Evol.">
        <title>Genome-scale phylogeny and comparative genomics of the fungal order Sordariales.</title>
        <authorList>
            <person name="Hensen N."/>
            <person name="Bonometti L."/>
            <person name="Westerberg I."/>
            <person name="Brannstrom I.O."/>
            <person name="Guillou S."/>
            <person name="Cros-Aarteil S."/>
            <person name="Calhoun S."/>
            <person name="Haridas S."/>
            <person name="Kuo A."/>
            <person name="Mondo S."/>
            <person name="Pangilinan J."/>
            <person name="Riley R."/>
            <person name="LaButti K."/>
            <person name="Andreopoulos B."/>
            <person name="Lipzen A."/>
            <person name="Chen C."/>
            <person name="Yan M."/>
            <person name="Daum C."/>
            <person name="Ng V."/>
            <person name="Clum A."/>
            <person name="Steindorff A."/>
            <person name="Ohm R.A."/>
            <person name="Martin F."/>
            <person name="Silar P."/>
            <person name="Natvig D.O."/>
            <person name="Lalanne C."/>
            <person name="Gautier V."/>
            <person name="Ament-Velasquez S.L."/>
            <person name="Kruys A."/>
            <person name="Hutchinson M.I."/>
            <person name="Powell A.J."/>
            <person name="Barry K."/>
            <person name="Miller A.N."/>
            <person name="Grigoriev I.V."/>
            <person name="Debuchy R."/>
            <person name="Gladieux P."/>
            <person name="Hiltunen Thoren M."/>
            <person name="Johannesson H."/>
        </authorList>
    </citation>
    <scope>NUCLEOTIDE SEQUENCE</scope>
    <source>
        <strain evidence="5">CBS 315.58</strain>
    </source>
</reference>
<dbReference type="CDD" id="cd06661">
    <property type="entry name" value="GGCT_like"/>
    <property type="match status" value="1"/>
</dbReference>
<dbReference type="EMBL" id="MU863877">
    <property type="protein sequence ID" value="KAK4205355.1"/>
    <property type="molecule type" value="Genomic_DNA"/>
</dbReference>
<keyword evidence="6" id="KW-1185">Reference proteome</keyword>